<reference evidence="1" key="1">
    <citation type="submission" date="2018-02" db="EMBL/GenBank/DDBJ databases">
        <title>Rhizophora mucronata_Transcriptome.</title>
        <authorList>
            <person name="Meera S.P."/>
            <person name="Sreeshan A."/>
            <person name="Augustine A."/>
        </authorList>
    </citation>
    <scope>NUCLEOTIDE SEQUENCE</scope>
    <source>
        <tissue evidence="1">Leaf</tissue>
    </source>
</reference>
<sequence>MAHKYFYILIRSKILKFSKNTKEGKQRQ</sequence>
<evidence type="ECO:0000313" key="1">
    <source>
        <dbReference type="EMBL" id="MBX36483.1"/>
    </source>
</evidence>
<protein>
    <submittedName>
        <fullName evidence="1">Uncharacterized protein</fullName>
    </submittedName>
</protein>
<name>A0A2P2N1X3_RHIMU</name>
<dbReference type="EMBL" id="GGEC01055999">
    <property type="protein sequence ID" value="MBX36483.1"/>
    <property type="molecule type" value="Transcribed_RNA"/>
</dbReference>
<organism evidence="1">
    <name type="scientific">Rhizophora mucronata</name>
    <name type="common">Asiatic mangrove</name>
    <dbReference type="NCBI Taxonomy" id="61149"/>
    <lineage>
        <taxon>Eukaryota</taxon>
        <taxon>Viridiplantae</taxon>
        <taxon>Streptophyta</taxon>
        <taxon>Embryophyta</taxon>
        <taxon>Tracheophyta</taxon>
        <taxon>Spermatophyta</taxon>
        <taxon>Magnoliopsida</taxon>
        <taxon>eudicotyledons</taxon>
        <taxon>Gunneridae</taxon>
        <taxon>Pentapetalae</taxon>
        <taxon>rosids</taxon>
        <taxon>fabids</taxon>
        <taxon>Malpighiales</taxon>
        <taxon>Rhizophoraceae</taxon>
        <taxon>Rhizophora</taxon>
    </lineage>
</organism>
<proteinExistence type="predicted"/>
<accession>A0A2P2N1X3</accession>
<dbReference type="AlphaFoldDB" id="A0A2P2N1X3"/>